<dbReference type="InterPro" id="IPR053385">
    <property type="entry name" value="ABC_transport_permease"/>
</dbReference>
<dbReference type="Gene3D" id="1.10.3720.10">
    <property type="entry name" value="MetI-like"/>
    <property type="match status" value="1"/>
</dbReference>
<evidence type="ECO:0000256" key="2">
    <source>
        <dbReference type="ARBA" id="ARBA00022448"/>
    </source>
</evidence>
<evidence type="ECO:0000313" key="11">
    <source>
        <dbReference type="Proteomes" id="UP000002027"/>
    </source>
</evidence>
<dbReference type="InterPro" id="IPR035906">
    <property type="entry name" value="MetI-like_sf"/>
</dbReference>
<evidence type="ECO:0000256" key="8">
    <source>
        <dbReference type="RuleBase" id="RU363032"/>
    </source>
</evidence>
<keyword evidence="2 8" id="KW-0813">Transport</keyword>
<comment type="subcellular location">
    <subcellularLocation>
        <location evidence="1 8">Cell membrane</location>
        <topology evidence="1 8">Multi-pass membrane protein</topology>
    </subcellularLocation>
</comment>
<name>D1CAI5_SPHTD</name>
<gene>
    <name evidence="10" type="ordered locus">Sthe_3429</name>
</gene>
<dbReference type="PANTHER" id="PTHR43386:SF1">
    <property type="entry name" value="D,D-DIPEPTIDE TRANSPORT SYSTEM PERMEASE PROTEIN DDPC-RELATED"/>
    <property type="match status" value="1"/>
</dbReference>
<dbReference type="AlphaFoldDB" id="D1CAI5"/>
<dbReference type="eggNOG" id="COG1173">
    <property type="taxonomic scope" value="Bacteria"/>
</dbReference>
<dbReference type="Proteomes" id="UP000002027">
    <property type="component" value="Chromosome 2"/>
</dbReference>
<dbReference type="SUPFAM" id="SSF161098">
    <property type="entry name" value="MetI-like"/>
    <property type="match status" value="1"/>
</dbReference>
<protein>
    <submittedName>
        <fullName evidence="10">Binding-protein-dependent transport systems inner membrane component</fullName>
    </submittedName>
</protein>
<dbReference type="RefSeq" id="WP_012873863.1">
    <property type="nucleotide sequence ID" value="NC_013524.1"/>
</dbReference>
<dbReference type="InterPro" id="IPR000515">
    <property type="entry name" value="MetI-like"/>
</dbReference>
<reference evidence="10 11" key="2">
    <citation type="journal article" date="2010" name="Stand. Genomic Sci.">
        <title>Complete genome sequence of Desulfohalobium retbaense type strain (HR(100)).</title>
        <authorList>
            <person name="Spring S."/>
            <person name="Nolan M."/>
            <person name="Lapidus A."/>
            <person name="Glavina Del Rio T."/>
            <person name="Copeland A."/>
            <person name="Tice H."/>
            <person name="Cheng J.F."/>
            <person name="Lucas S."/>
            <person name="Land M."/>
            <person name="Chen F."/>
            <person name="Bruce D."/>
            <person name="Goodwin L."/>
            <person name="Pitluck S."/>
            <person name="Ivanova N."/>
            <person name="Mavromatis K."/>
            <person name="Mikhailova N."/>
            <person name="Pati A."/>
            <person name="Chen A."/>
            <person name="Palaniappan K."/>
            <person name="Hauser L."/>
            <person name="Chang Y.J."/>
            <person name="Jeffries C.D."/>
            <person name="Munk C."/>
            <person name="Kiss H."/>
            <person name="Chain P."/>
            <person name="Han C."/>
            <person name="Brettin T."/>
            <person name="Detter J.C."/>
            <person name="Schuler E."/>
            <person name="Goker M."/>
            <person name="Rohde M."/>
            <person name="Bristow J."/>
            <person name="Eisen J.A."/>
            <person name="Markowitz V."/>
            <person name="Hugenholtz P."/>
            <person name="Kyrpides N.C."/>
            <person name="Klenk H.P."/>
        </authorList>
    </citation>
    <scope>NUCLEOTIDE SEQUENCE [LARGE SCALE GENOMIC DNA]</scope>
    <source>
        <strain evidence="11">ATCC 49802 / DSM 20745 / S 6022</strain>
    </source>
</reference>
<dbReference type="KEGG" id="sti:Sthe_3429"/>
<keyword evidence="4 8" id="KW-0812">Transmembrane</keyword>
<feature type="transmembrane region" description="Helical" evidence="8">
    <location>
        <begin position="108"/>
        <end position="130"/>
    </location>
</feature>
<evidence type="ECO:0000256" key="4">
    <source>
        <dbReference type="ARBA" id="ARBA00022692"/>
    </source>
</evidence>
<evidence type="ECO:0000313" key="10">
    <source>
        <dbReference type="EMBL" id="ACZ40828.1"/>
    </source>
</evidence>
<sequence length="304" mass="32681">MNADRQTMQRVDAKGALPLGAGAAPRSQRQIVWRRLRSNRLAMLGGVIVGTLILLAIFAPVLARYDPTEMRLSDQFLPPSLEHPFGTDDFGRDILTRILYGARISLRVGLVAVGIAAIVGSIIGMTAGYFGGWFDIISQRVIDVMLAFPDLLLALAIIAVLGPSLTNVMIAVGIGSVPTYARLMRGQVLSLKRKEYVEAARAIGAPTRRILFVHILPNALSPMIVLASLGIASSILSAAALSFIGMGAQPPTPEWGAMLSNGREFLREEWWIATFPGLAIAITVLGFNILGDGLRDALDPQSRD</sequence>
<keyword evidence="3" id="KW-1003">Cell membrane</keyword>
<dbReference type="STRING" id="479434.Sthe_3429"/>
<reference evidence="11" key="1">
    <citation type="submission" date="2009-11" db="EMBL/GenBank/DDBJ databases">
        <title>The complete chromosome 2 of Sphaerobacter thermophilus DSM 20745.</title>
        <authorList>
            <person name="Lucas S."/>
            <person name="Copeland A."/>
            <person name="Lapidus A."/>
            <person name="Glavina del Rio T."/>
            <person name="Dalin E."/>
            <person name="Tice H."/>
            <person name="Bruce D."/>
            <person name="Goodwin L."/>
            <person name="Pitluck S."/>
            <person name="Kyrpides N."/>
            <person name="Mavromatis K."/>
            <person name="Ivanova N."/>
            <person name="Mikhailova N."/>
            <person name="LaButti K.M."/>
            <person name="Clum A."/>
            <person name="Sun H.I."/>
            <person name="Brettin T."/>
            <person name="Detter J.C."/>
            <person name="Han C."/>
            <person name="Larimer F."/>
            <person name="Land M."/>
            <person name="Hauser L."/>
            <person name="Markowitz V."/>
            <person name="Cheng J.F."/>
            <person name="Hugenholtz P."/>
            <person name="Woyke T."/>
            <person name="Wu D."/>
            <person name="Steenblock K."/>
            <person name="Schneider S."/>
            <person name="Pukall R."/>
            <person name="Goeker M."/>
            <person name="Klenk H.P."/>
            <person name="Eisen J.A."/>
        </authorList>
    </citation>
    <scope>NUCLEOTIDE SEQUENCE [LARGE SCALE GENOMIC DNA]</scope>
    <source>
        <strain evidence="11">ATCC 49802 / DSM 20745 / S 6022</strain>
    </source>
</reference>
<evidence type="ECO:0000256" key="5">
    <source>
        <dbReference type="ARBA" id="ARBA00022989"/>
    </source>
</evidence>
<evidence type="ECO:0000259" key="9">
    <source>
        <dbReference type="PROSITE" id="PS50928"/>
    </source>
</evidence>
<dbReference type="CDD" id="cd06261">
    <property type="entry name" value="TM_PBP2"/>
    <property type="match status" value="1"/>
</dbReference>
<feature type="transmembrane region" description="Helical" evidence="8">
    <location>
        <begin position="224"/>
        <end position="250"/>
    </location>
</feature>
<dbReference type="InterPro" id="IPR025966">
    <property type="entry name" value="OppC_N"/>
</dbReference>
<evidence type="ECO:0000256" key="3">
    <source>
        <dbReference type="ARBA" id="ARBA00022475"/>
    </source>
</evidence>
<dbReference type="GO" id="GO:0005886">
    <property type="term" value="C:plasma membrane"/>
    <property type="evidence" value="ECO:0007669"/>
    <property type="project" value="UniProtKB-SubCell"/>
</dbReference>
<dbReference type="NCBIfam" id="NF045474">
    <property type="entry name" value="Opp2C"/>
    <property type="match status" value="1"/>
</dbReference>
<dbReference type="Pfam" id="PF00528">
    <property type="entry name" value="BPD_transp_1"/>
    <property type="match status" value="1"/>
</dbReference>
<keyword evidence="6 8" id="KW-0472">Membrane</keyword>
<feature type="domain" description="ABC transmembrane type-1" evidence="9">
    <location>
        <begin position="102"/>
        <end position="291"/>
    </location>
</feature>
<feature type="transmembrane region" description="Helical" evidence="8">
    <location>
        <begin position="41"/>
        <end position="63"/>
    </location>
</feature>
<dbReference type="InterPro" id="IPR050366">
    <property type="entry name" value="BP-dependent_transpt_permease"/>
</dbReference>
<evidence type="ECO:0000256" key="6">
    <source>
        <dbReference type="ARBA" id="ARBA00023136"/>
    </source>
</evidence>
<accession>D1CAI5</accession>
<evidence type="ECO:0000256" key="7">
    <source>
        <dbReference type="ARBA" id="ARBA00024202"/>
    </source>
</evidence>
<feature type="transmembrane region" description="Helical" evidence="8">
    <location>
        <begin position="270"/>
        <end position="290"/>
    </location>
</feature>
<proteinExistence type="inferred from homology"/>
<dbReference type="EMBL" id="CP001824">
    <property type="protein sequence ID" value="ACZ40828.1"/>
    <property type="molecule type" value="Genomic_DNA"/>
</dbReference>
<comment type="similarity">
    <text evidence="7">Belongs to the binding-protein-dependent transport system permease family. OppBC subfamily.</text>
</comment>
<dbReference type="InParanoid" id="D1CAI5"/>
<dbReference type="Pfam" id="PF12911">
    <property type="entry name" value="OppC_N"/>
    <property type="match status" value="1"/>
</dbReference>
<dbReference type="GO" id="GO:0055085">
    <property type="term" value="P:transmembrane transport"/>
    <property type="evidence" value="ECO:0007669"/>
    <property type="project" value="InterPro"/>
</dbReference>
<dbReference type="PANTHER" id="PTHR43386">
    <property type="entry name" value="OLIGOPEPTIDE TRANSPORT SYSTEM PERMEASE PROTEIN APPC"/>
    <property type="match status" value="1"/>
</dbReference>
<organism evidence="10 11">
    <name type="scientific">Sphaerobacter thermophilus (strain ATCC 49802 / DSM 20745 / KCCM 41009 / NCIMB 13125 / S 6022)</name>
    <dbReference type="NCBI Taxonomy" id="479434"/>
    <lineage>
        <taxon>Bacteria</taxon>
        <taxon>Pseudomonadati</taxon>
        <taxon>Thermomicrobiota</taxon>
        <taxon>Thermomicrobia</taxon>
        <taxon>Sphaerobacterales</taxon>
        <taxon>Sphaerobacterineae</taxon>
        <taxon>Sphaerobacteraceae</taxon>
        <taxon>Sphaerobacter</taxon>
    </lineage>
</organism>
<evidence type="ECO:0000256" key="1">
    <source>
        <dbReference type="ARBA" id="ARBA00004651"/>
    </source>
</evidence>
<keyword evidence="11" id="KW-1185">Reference proteome</keyword>
<dbReference type="HOGENOM" id="CLU_028518_1_1_0"/>
<dbReference type="PROSITE" id="PS50928">
    <property type="entry name" value="ABC_TM1"/>
    <property type="match status" value="1"/>
</dbReference>
<keyword evidence="5 8" id="KW-1133">Transmembrane helix</keyword>